<dbReference type="Gene3D" id="1.10.260.40">
    <property type="entry name" value="lambda repressor-like DNA-binding domains"/>
    <property type="match status" value="1"/>
</dbReference>
<feature type="domain" description="HTH cro/C1-type" evidence="1">
    <location>
        <begin position="29"/>
        <end position="79"/>
    </location>
</feature>
<name>A0ABW8WA31_9PSED</name>
<dbReference type="RefSeq" id="WP_407800788.1">
    <property type="nucleotide sequence ID" value="NZ_JBJNUX010000008.1"/>
</dbReference>
<evidence type="ECO:0000259" key="1">
    <source>
        <dbReference type="PROSITE" id="PS50943"/>
    </source>
</evidence>
<dbReference type="CDD" id="cd00093">
    <property type="entry name" value="HTH_XRE"/>
    <property type="match status" value="1"/>
</dbReference>
<keyword evidence="3" id="KW-1185">Reference proteome</keyword>
<gene>
    <name evidence="2" type="ORF">ACJ8NA_24655</name>
</gene>
<dbReference type="Proteomes" id="UP001628646">
    <property type="component" value="Unassembled WGS sequence"/>
</dbReference>
<dbReference type="Pfam" id="PF01381">
    <property type="entry name" value="HTH_3"/>
    <property type="match status" value="1"/>
</dbReference>
<reference evidence="2 3" key="1">
    <citation type="submission" date="2024-12" db="EMBL/GenBank/DDBJ databases">
        <title>Pseudomonas species isolated from Lotus nodules promote plant growth.</title>
        <authorList>
            <person name="Yu Y.-H."/>
            <person name="Kurtenbach J."/>
            <person name="Crosbie D."/>
            <person name="Brachmann A."/>
            <person name="Marin M."/>
        </authorList>
    </citation>
    <scope>NUCLEOTIDE SEQUENCE [LARGE SCALE GENOMIC DNA]</scope>
    <source>
        <strain evidence="2 3">PLb11B</strain>
    </source>
</reference>
<sequence>MEWRCSHHPALDLDLNYAERHKEPERTDRKRAGLTQEQLALEADVQRNYVSLIERGVNQPTITIIFKLAVALKCQPSALIADVEALVLSK</sequence>
<dbReference type="EMBL" id="JBJNUY010000011">
    <property type="protein sequence ID" value="MFL9001822.1"/>
    <property type="molecule type" value="Genomic_DNA"/>
</dbReference>
<protein>
    <submittedName>
        <fullName evidence="2">Helix-turn-helix domain-containing protein</fullName>
    </submittedName>
</protein>
<dbReference type="InterPro" id="IPR001387">
    <property type="entry name" value="Cro/C1-type_HTH"/>
</dbReference>
<evidence type="ECO:0000313" key="2">
    <source>
        <dbReference type="EMBL" id="MFL9001822.1"/>
    </source>
</evidence>
<dbReference type="InterPro" id="IPR010982">
    <property type="entry name" value="Lambda_DNA-bd_dom_sf"/>
</dbReference>
<accession>A0ABW8WA31</accession>
<comment type="caution">
    <text evidence="2">The sequence shown here is derived from an EMBL/GenBank/DDBJ whole genome shotgun (WGS) entry which is preliminary data.</text>
</comment>
<dbReference type="SMART" id="SM00530">
    <property type="entry name" value="HTH_XRE"/>
    <property type="match status" value="1"/>
</dbReference>
<dbReference type="SUPFAM" id="SSF47413">
    <property type="entry name" value="lambda repressor-like DNA-binding domains"/>
    <property type="match status" value="1"/>
</dbReference>
<dbReference type="PROSITE" id="PS50943">
    <property type="entry name" value="HTH_CROC1"/>
    <property type="match status" value="1"/>
</dbReference>
<proteinExistence type="predicted"/>
<organism evidence="2 3">
    <name type="scientific">Pseudomonas azerbaijanorientalis</name>
    <dbReference type="NCBI Taxonomy" id="2842350"/>
    <lineage>
        <taxon>Bacteria</taxon>
        <taxon>Pseudomonadati</taxon>
        <taxon>Pseudomonadota</taxon>
        <taxon>Gammaproteobacteria</taxon>
        <taxon>Pseudomonadales</taxon>
        <taxon>Pseudomonadaceae</taxon>
        <taxon>Pseudomonas</taxon>
    </lineage>
</organism>
<evidence type="ECO:0000313" key="3">
    <source>
        <dbReference type="Proteomes" id="UP001628646"/>
    </source>
</evidence>